<organism evidence="2 3">
    <name type="scientific">Paraliobacillus ryukyuensis</name>
    <dbReference type="NCBI Taxonomy" id="200904"/>
    <lineage>
        <taxon>Bacteria</taxon>
        <taxon>Bacillati</taxon>
        <taxon>Bacillota</taxon>
        <taxon>Bacilli</taxon>
        <taxon>Bacillales</taxon>
        <taxon>Bacillaceae</taxon>
        <taxon>Paraliobacillus</taxon>
    </lineage>
</organism>
<dbReference type="GO" id="GO:0016853">
    <property type="term" value="F:isomerase activity"/>
    <property type="evidence" value="ECO:0007669"/>
    <property type="project" value="UniProtKB-KW"/>
</dbReference>
<evidence type="ECO:0000259" key="1">
    <source>
        <dbReference type="Pfam" id="PF12680"/>
    </source>
</evidence>
<comment type="caution">
    <text evidence="2">The sequence shown here is derived from an EMBL/GenBank/DDBJ whole genome shotgun (WGS) entry which is preliminary data.</text>
</comment>
<dbReference type="Gene3D" id="3.10.450.50">
    <property type="match status" value="1"/>
</dbReference>
<keyword evidence="2" id="KW-0413">Isomerase</keyword>
<dbReference type="AlphaFoldDB" id="A0A366DZE3"/>
<evidence type="ECO:0000313" key="2">
    <source>
        <dbReference type="EMBL" id="RBO94634.1"/>
    </source>
</evidence>
<keyword evidence="3" id="KW-1185">Reference proteome</keyword>
<dbReference type="SUPFAM" id="SSF54427">
    <property type="entry name" value="NTF2-like"/>
    <property type="match status" value="1"/>
</dbReference>
<dbReference type="Proteomes" id="UP000252254">
    <property type="component" value="Unassembled WGS sequence"/>
</dbReference>
<accession>A0A366DZE3</accession>
<dbReference type="InterPro" id="IPR037401">
    <property type="entry name" value="SnoaL-like"/>
</dbReference>
<name>A0A366DZE3_9BACI</name>
<evidence type="ECO:0000313" key="3">
    <source>
        <dbReference type="Proteomes" id="UP000252254"/>
    </source>
</evidence>
<dbReference type="Pfam" id="PF12680">
    <property type="entry name" value="SnoaL_2"/>
    <property type="match status" value="1"/>
</dbReference>
<feature type="domain" description="SnoaL-like" evidence="1">
    <location>
        <begin position="8"/>
        <end position="109"/>
    </location>
</feature>
<sequence length="117" mass="13248">MDKHIFFQQFNEALMKGDLSFILASVTDDVSWTMIGNDVIEGKDKLANVLGSMDHTMEYNVKLDHIIIQDLEAAVNGTIEVTTSLNELKTYGFCDIYLLNNKVDGKIKEIKSYVIQQ</sequence>
<dbReference type="InterPro" id="IPR032710">
    <property type="entry name" value="NTF2-like_dom_sf"/>
</dbReference>
<dbReference type="RefSeq" id="WP_170126221.1">
    <property type="nucleotide sequence ID" value="NZ_BAABQN010000009.1"/>
</dbReference>
<dbReference type="EMBL" id="QNRI01000010">
    <property type="protein sequence ID" value="RBO94634.1"/>
    <property type="molecule type" value="Genomic_DNA"/>
</dbReference>
<proteinExistence type="predicted"/>
<reference evidence="2 3" key="1">
    <citation type="submission" date="2018-06" db="EMBL/GenBank/DDBJ databases">
        <title>Genomic Encyclopedia of Type Strains, Phase IV (KMG-IV): sequencing the most valuable type-strain genomes for metagenomic binning, comparative biology and taxonomic classification.</title>
        <authorList>
            <person name="Goeker M."/>
        </authorList>
    </citation>
    <scope>NUCLEOTIDE SEQUENCE [LARGE SCALE GENOMIC DNA]</scope>
    <source>
        <strain evidence="2 3">DSM 15140</strain>
    </source>
</reference>
<protein>
    <submittedName>
        <fullName evidence="2">Ketosteroid isomerase-like protein</fullName>
    </submittedName>
</protein>
<gene>
    <name evidence="2" type="ORF">DES48_110122</name>
</gene>
<dbReference type="STRING" id="200904.GCA_900168775_01303"/>